<evidence type="ECO:0000313" key="3">
    <source>
        <dbReference type="Proteomes" id="UP000037023"/>
    </source>
</evidence>
<dbReference type="AlphaFoldDB" id="A0A0L8LEZ4"/>
<evidence type="ECO:0000256" key="1">
    <source>
        <dbReference type="SAM" id="MobiDB-lite"/>
    </source>
</evidence>
<dbReference type="InterPro" id="IPR000415">
    <property type="entry name" value="Nitroreductase-like"/>
</dbReference>
<sequence length="116" mass="12477">MQTYLYVEEGAVSGLTAGTYYLDPREHALVTLAEGATLDTGVHAAHNRAVFEGAGFAVFLVADLDAIEPLYGPPARDLCLPYGRRPGGHRRPAQERGRPRERGRGDGEVRKASEGG</sequence>
<dbReference type="EMBL" id="LGUP01000001">
    <property type="protein sequence ID" value="KOG36680.1"/>
    <property type="molecule type" value="Genomic_DNA"/>
</dbReference>
<dbReference type="Proteomes" id="UP000037023">
    <property type="component" value="Unassembled WGS sequence"/>
</dbReference>
<feature type="compositionally biased region" description="Basic and acidic residues" evidence="1">
    <location>
        <begin position="92"/>
        <end position="116"/>
    </location>
</feature>
<comment type="caution">
    <text evidence="2">The sequence shown here is derived from an EMBL/GenBank/DDBJ whole genome shotgun (WGS) entry which is preliminary data.</text>
</comment>
<dbReference type="Gene3D" id="3.40.109.10">
    <property type="entry name" value="NADH Oxidase"/>
    <property type="match status" value="1"/>
</dbReference>
<name>A0A0L8LEZ4_STRVR</name>
<protein>
    <submittedName>
        <fullName evidence="2">Uncharacterized protein</fullName>
    </submittedName>
</protein>
<reference evidence="2 3" key="1">
    <citation type="submission" date="2015-06" db="EMBL/GenBank/DDBJ databases">
        <authorList>
            <person name="Hoefler B.C."/>
            <person name="Straight P.D."/>
        </authorList>
    </citation>
    <scope>NUCLEOTIDE SEQUENCE [LARGE SCALE GENOMIC DNA]</scope>
    <source>
        <strain evidence="2 3">NRRL 3427</strain>
    </source>
</reference>
<feature type="region of interest" description="Disordered" evidence="1">
    <location>
        <begin position="81"/>
        <end position="116"/>
    </location>
</feature>
<proteinExistence type="predicted"/>
<accession>A0A0L8LEZ4</accession>
<evidence type="ECO:0000313" key="2">
    <source>
        <dbReference type="EMBL" id="KOG36680.1"/>
    </source>
</evidence>
<gene>
    <name evidence="2" type="ORF">ADK34_00070</name>
</gene>
<organism evidence="2 3">
    <name type="scientific">Streptomyces viridochromogenes</name>
    <dbReference type="NCBI Taxonomy" id="1938"/>
    <lineage>
        <taxon>Bacteria</taxon>
        <taxon>Bacillati</taxon>
        <taxon>Actinomycetota</taxon>
        <taxon>Actinomycetes</taxon>
        <taxon>Kitasatosporales</taxon>
        <taxon>Streptomycetaceae</taxon>
        <taxon>Streptomyces</taxon>
    </lineage>
</organism>
<dbReference type="GO" id="GO:0016491">
    <property type="term" value="F:oxidoreductase activity"/>
    <property type="evidence" value="ECO:0007669"/>
    <property type="project" value="InterPro"/>
</dbReference>